<feature type="non-terminal residue" evidence="1">
    <location>
        <position position="1"/>
    </location>
</feature>
<name>A0A0B2SAX6_GLYSO</name>
<feature type="non-terminal residue" evidence="1">
    <location>
        <position position="90"/>
    </location>
</feature>
<proteinExistence type="predicted"/>
<dbReference type="AlphaFoldDB" id="A0A0B2SAX6"/>
<organism evidence="1">
    <name type="scientific">Glycine soja</name>
    <name type="common">Wild soybean</name>
    <dbReference type="NCBI Taxonomy" id="3848"/>
    <lineage>
        <taxon>Eukaryota</taxon>
        <taxon>Viridiplantae</taxon>
        <taxon>Streptophyta</taxon>
        <taxon>Embryophyta</taxon>
        <taxon>Tracheophyta</taxon>
        <taxon>Spermatophyta</taxon>
        <taxon>Magnoliopsida</taxon>
        <taxon>eudicotyledons</taxon>
        <taxon>Gunneridae</taxon>
        <taxon>Pentapetalae</taxon>
        <taxon>rosids</taxon>
        <taxon>fabids</taxon>
        <taxon>Fabales</taxon>
        <taxon>Fabaceae</taxon>
        <taxon>Papilionoideae</taxon>
        <taxon>50 kb inversion clade</taxon>
        <taxon>NPAAA clade</taxon>
        <taxon>indigoferoid/millettioid clade</taxon>
        <taxon>Phaseoleae</taxon>
        <taxon>Glycine</taxon>
        <taxon>Glycine subgen. Soja</taxon>
    </lineage>
</organism>
<evidence type="ECO:0000313" key="1">
    <source>
        <dbReference type="EMBL" id="KHN42250.1"/>
    </source>
</evidence>
<dbReference type="EMBL" id="KN644593">
    <property type="protein sequence ID" value="KHN42250.1"/>
    <property type="molecule type" value="Genomic_DNA"/>
</dbReference>
<accession>A0A0B2SAX6</accession>
<sequence>EKFDGRDFSFWKMQIEDYLYQKKLYQPLSGVKPDDMKQEEWNLLDRQALGVIRFTLAKNVAFNIINEKTIASLMKALSDMYEKPSIANKV</sequence>
<protein>
    <submittedName>
        <fullName evidence="1">Retrovirus-related Pol polyprotein from transposon TNT 1-94</fullName>
    </submittedName>
</protein>
<reference evidence="1" key="1">
    <citation type="submission" date="2014-07" db="EMBL/GenBank/DDBJ databases">
        <title>Identification of a novel salt tolerance gene in wild soybean by whole-genome sequencing.</title>
        <authorList>
            <person name="Lam H.-M."/>
            <person name="Qi X."/>
            <person name="Li M.-W."/>
            <person name="Liu X."/>
            <person name="Xie M."/>
            <person name="Ni M."/>
            <person name="Xu X."/>
        </authorList>
    </citation>
    <scope>NUCLEOTIDE SEQUENCE [LARGE SCALE GENOMIC DNA]</scope>
    <source>
        <tissue evidence="1">Root</tissue>
    </source>
</reference>
<dbReference type="Proteomes" id="UP000053555">
    <property type="component" value="Unassembled WGS sequence"/>
</dbReference>
<gene>
    <name evidence="1" type="ORF">glysoja_049320</name>
</gene>